<comment type="caution">
    <text evidence="3">The sequence shown here is derived from an EMBL/GenBank/DDBJ whole genome shotgun (WGS) entry which is preliminary data.</text>
</comment>
<keyword evidence="4" id="KW-1185">Reference proteome</keyword>
<evidence type="ECO:0000259" key="2">
    <source>
        <dbReference type="Pfam" id="PF12229"/>
    </source>
</evidence>
<feature type="compositionally biased region" description="Gly residues" evidence="1">
    <location>
        <begin position="174"/>
        <end position="184"/>
    </location>
</feature>
<dbReference type="Pfam" id="PF12229">
    <property type="entry name" value="PG_binding_4"/>
    <property type="match status" value="1"/>
</dbReference>
<dbReference type="RefSeq" id="WP_241061320.1">
    <property type="nucleotide sequence ID" value="NZ_JAKWJU010000002.1"/>
</dbReference>
<feature type="domain" description="YoaR-like putative peptidoglycan binding" evidence="2">
    <location>
        <begin position="492"/>
        <end position="595"/>
    </location>
</feature>
<sequence>MSRETDRSSSGPQGHGGPSYPPGTGPYGPGAAGDSADPEETAASDAQRPEDRKTETTLTTRIRINIPGSRPIPPVVMRTPVSEADTDGGKSDAAGGTGKKGAPQSDVAHPLRAPGDGVSGTGPSSVPGGGAGAAGAPGAGSSGGSRTSEESSGGGEFKQKTSDWFAPRKAKPGSGAGPSSGTGAGSATASGAGAGASAPPRPGGPAGAGTPPGAAESPYGSSDPYGVQNPYGAGDPYGSSDPYETGSYSLPRTDTPPGGTPAPAPGELPGHGGQGTQSGPTTGPVSGDMPLPPPPAESGAPPESPASSTLGLGIGRAPFAPGGAGEEMLAREQEGTGGKDGLPAYPGSSSSPGSPGGGEGTAVADEPEGERIVSDTLMSRAPRLAEEELAGTSGSPFERVSTRPSAVRADESSGGGRSKLVLVGAAVLGVVGIAYGAGLLLDHADVPNGTTVLGVEIGGMSRHEAVNKLDAAFGDRTTQAFTVVAGDQRAKLKPSVAGLTLDTEATVRSAAGRDYNPVSVIGSLFGAERDAEPALKVDKEKMASALRQVSKQTGVGGAPKDGMVKFVGGKAVGVPGKPHKGIDTGKASDELENAYRTRAATGNNSPVELPVSVQQPQVGKKEIQRAIRDFGKPAMSGLVTIKAGDASIQFSPEKSLPKFLSMKPVNGTLVDTYDLPVLKQLYGTTFAGVKITRGDGSKSPVTPQDVAGALRLALKETNPAKRVQEIPLNPQ</sequence>
<evidence type="ECO:0000313" key="3">
    <source>
        <dbReference type="EMBL" id="MCH6162382.1"/>
    </source>
</evidence>
<evidence type="ECO:0000256" key="1">
    <source>
        <dbReference type="SAM" id="MobiDB-lite"/>
    </source>
</evidence>
<gene>
    <name evidence="3" type="ORF">MMA15_18915</name>
</gene>
<evidence type="ECO:0000313" key="4">
    <source>
        <dbReference type="Proteomes" id="UP001166784"/>
    </source>
</evidence>
<dbReference type="InterPro" id="IPR022029">
    <property type="entry name" value="YoaR-like_PG-bd"/>
</dbReference>
<accession>A0ABS9T1J8</accession>
<protein>
    <recommendedName>
        <fullName evidence="2">YoaR-like putative peptidoglycan binding domain-containing protein</fullName>
    </recommendedName>
</protein>
<name>A0ABS9T1J8_9ACTN</name>
<proteinExistence type="predicted"/>
<organism evidence="3 4">
    <name type="scientific">Streptomyces marispadix</name>
    <dbReference type="NCBI Taxonomy" id="2922868"/>
    <lineage>
        <taxon>Bacteria</taxon>
        <taxon>Bacillati</taxon>
        <taxon>Actinomycetota</taxon>
        <taxon>Actinomycetes</taxon>
        <taxon>Kitasatosporales</taxon>
        <taxon>Streptomycetaceae</taxon>
        <taxon>Streptomyces</taxon>
    </lineage>
</organism>
<reference evidence="3" key="1">
    <citation type="submission" date="2022-03" db="EMBL/GenBank/DDBJ databases">
        <authorList>
            <person name="Santos J.D.N."/>
            <person name="Kallscheuer N."/>
            <person name="Jogler C."/>
            <person name="Lage O.M."/>
        </authorList>
    </citation>
    <scope>NUCLEOTIDE SEQUENCE</scope>
    <source>
        <strain evidence="3">M600PL45_2</strain>
    </source>
</reference>
<feature type="region of interest" description="Disordered" evidence="1">
    <location>
        <begin position="387"/>
        <end position="416"/>
    </location>
</feature>
<reference evidence="3" key="2">
    <citation type="journal article" date="2023" name="Int. J. Syst. Evol. Microbiol.">
        <title>Streptomyces marispadix sp. nov., isolated from marine beach sediment of the Northern Coast of Portugal.</title>
        <authorList>
            <person name="dos Santos J.D.N."/>
            <person name="Vitorino I.R."/>
            <person name="Kallscheuer N."/>
            <person name="Srivastava A."/>
            <person name="Krautwurst S."/>
            <person name="Marz M."/>
            <person name="Jogler C."/>
            <person name="Lobo Da Cunha A."/>
            <person name="Catita J."/>
            <person name="Goncalves H."/>
            <person name="Gonzalez I."/>
            <person name="Reyes F."/>
            <person name="Lage O.M."/>
        </authorList>
    </citation>
    <scope>NUCLEOTIDE SEQUENCE</scope>
    <source>
        <strain evidence="3">M600PL45_2</strain>
    </source>
</reference>
<feature type="compositionally biased region" description="Low complexity" evidence="1">
    <location>
        <begin position="277"/>
        <end position="287"/>
    </location>
</feature>
<feature type="compositionally biased region" description="Gly residues" evidence="1">
    <location>
        <begin position="127"/>
        <end position="143"/>
    </location>
</feature>
<dbReference type="EMBL" id="JAKWJU010000002">
    <property type="protein sequence ID" value="MCH6162382.1"/>
    <property type="molecule type" value="Genomic_DNA"/>
</dbReference>
<feature type="region of interest" description="Disordered" evidence="1">
    <location>
        <begin position="1"/>
        <end position="368"/>
    </location>
</feature>
<feature type="compositionally biased region" description="Low complexity" evidence="1">
    <location>
        <begin position="297"/>
        <end position="308"/>
    </location>
</feature>
<dbReference type="Proteomes" id="UP001166784">
    <property type="component" value="Unassembled WGS sequence"/>
</dbReference>
<feature type="compositionally biased region" description="Low complexity" evidence="1">
    <location>
        <begin position="185"/>
        <end position="198"/>
    </location>
</feature>